<dbReference type="InterPro" id="IPR027417">
    <property type="entry name" value="P-loop_NTPase"/>
</dbReference>
<dbReference type="InterPro" id="IPR045063">
    <property type="entry name" value="Dynamin_N"/>
</dbReference>
<reference evidence="7" key="1">
    <citation type="submission" date="2021-02" db="EMBL/GenBank/DDBJ databases">
        <authorList>
            <person name="Nowell W R."/>
        </authorList>
    </citation>
    <scope>NUCLEOTIDE SEQUENCE</scope>
</reference>
<evidence type="ECO:0000256" key="1">
    <source>
        <dbReference type="ARBA" id="ARBA00022771"/>
    </source>
</evidence>
<dbReference type="Pfam" id="PF00069">
    <property type="entry name" value="Pkinase"/>
    <property type="match status" value="1"/>
</dbReference>
<dbReference type="PANTHER" id="PTHR44329">
    <property type="entry name" value="SERINE/THREONINE-PROTEIN KINASE TNNI3K-RELATED"/>
    <property type="match status" value="1"/>
</dbReference>
<dbReference type="PROSITE" id="PS50089">
    <property type="entry name" value="ZF_RING_2"/>
    <property type="match status" value="1"/>
</dbReference>
<dbReference type="PROSITE" id="PS00108">
    <property type="entry name" value="PROTEIN_KINASE_ST"/>
    <property type="match status" value="1"/>
</dbReference>
<gene>
    <name evidence="7" type="ORF">TIS948_LOCUS6036</name>
</gene>
<dbReference type="InterPro" id="IPR013083">
    <property type="entry name" value="Znf_RING/FYVE/PHD"/>
</dbReference>
<keyword evidence="2" id="KW-0862">Zinc</keyword>
<accession>A0A817MWF5</accession>
<dbReference type="Gene3D" id="3.40.50.300">
    <property type="entry name" value="P-loop containing nucleotide triphosphate hydrolases"/>
    <property type="match status" value="1"/>
</dbReference>
<dbReference type="InterPro" id="IPR051681">
    <property type="entry name" value="Ser/Thr_Kinases-Pseudokinases"/>
</dbReference>
<dbReference type="SUPFAM" id="SSF56112">
    <property type="entry name" value="Protein kinase-like (PK-like)"/>
    <property type="match status" value="1"/>
</dbReference>
<dbReference type="Pfam" id="PF00350">
    <property type="entry name" value="Dynamin_N"/>
    <property type="match status" value="1"/>
</dbReference>
<evidence type="ECO:0000259" key="5">
    <source>
        <dbReference type="PROSITE" id="PS50011"/>
    </source>
</evidence>
<dbReference type="GO" id="GO:0005524">
    <property type="term" value="F:ATP binding"/>
    <property type="evidence" value="ECO:0007669"/>
    <property type="project" value="InterPro"/>
</dbReference>
<keyword evidence="4" id="KW-0175">Coiled coil</keyword>
<dbReference type="GO" id="GO:0008270">
    <property type="term" value="F:zinc ion binding"/>
    <property type="evidence" value="ECO:0007669"/>
    <property type="project" value="UniProtKB-KW"/>
</dbReference>
<dbReference type="GO" id="GO:0004674">
    <property type="term" value="F:protein serine/threonine kinase activity"/>
    <property type="evidence" value="ECO:0007669"/>
    <property type="project" value="TreeGrafter"/>
</dbReference>
<evidence type="ECO:0000313" key="8">
    <source>
        <dbReference type="Proteomes" id="UP000663825"/>
    </source>
</evidence>
<dbReference type="CDD" id="cd00180">
    <property type="entry name" value="PKc"/>
    <property type="match status" value="1"/>
</dbReference>
<dbReference type="SUPFAM" id="SSF52540">
    <property type="entry name" value="P-loop containing nucleoside triphosphate hydrolases"/>
    <property type="match status" value="1"/>
</dbReference>
<protein>
    <recommendedName>
        <fullName evidence="9">Non-specific serine/threonine protein kinase</fullName>
    </recommendedName>
</protein>
<proteinExistence type="predicted"/>
<dbReference type="PROSITE" id="PS50011">
    <property type="entry name" value="PROTEIN_KINASE_DOM"/>
    <property type="match status" value="1"/>
</dbReference>
<dbReference type="Gene3D" id="1.10.510.10">
    <property type="entry name" value="Transferase(Phosphotransferase) domain 1"/>
    <property type="match status" value="1"/>
</dbReference>
<comment type="caution">
    <text evidence="7">The sequence shown here is derived from an EMBL/GenBank/DDBJ whole genome shotgun (WGS) entry which is preliminary data.</text>
</comment>
<organism evidence="7 8">
    <name type="scientific">Rotaria socialis</name>
    <dbReference type="NCBI Taxonomy" id="392032"/>
    <lineage>
        <taxon>Eukaryota</taxon>
        <taxon>Metazoa</taxon>
        <taxon>Spiralia</taxon>
        <taxon>Gnathifera</taxon>
        <taxon>Rotifera</taxon>
        <taxon>Eurotatoria</taxon>
        <taxon>Bdelloidea</taxon>
        <taxon>Philodinida</taxon>
        <taxon>Philodinidae</taxon>
        <taxon>Rotaria</taxon>
    </lineage>
</organism>
<evidence type="ECO:0000256" key="2">
    <source>
        <dbReference type="ARBA" id="ARBA00022833"/>
    </source>
</evidence>
<sequence>MISSDNIPIQASLAWASQFKTDVNQTAQEFQQLRQELLQNLQSIQSRTTVTDSQCSSSAVMLDDSADEEERFQQVSDDIIQEHAITRQPALTVFGANSSGKTSFIQRFLGIGNILPSGIGPITARIVQLTYAPGNQACFRVYKTIEKLLIEHEGNLSSFFSNNQQPDWESITNILSPHVKRPTDINEKTKEFNEWAECFVEVCLPSDILSLGIDIYDTPGFLSDNREQILTDNLHKLVKRIKPTLLFLYDNATISDTDKSCFLAMKNALGSMERVSVFFLNTKADCISIANDYLLDDDPENVPLNLFENTLREKKQRCYELLLRRREMASEVLGRLPDSVDECTCFDICTIPSDYDPWEVYTNMINTAAFRRIVQFAVEAYSTPTFTLARDILMTVDDFFDYTISMTPRSDHQWDRLRKEALEWGQMFFDEYQKLSPTLTDDMTRNILNILKERKPEIIRQAALITRTNDPIDTLLDNHSKTIRNYIRLAVQEQVVKVAANNTIIAKRDEVKTLINNHLQRQRGVRKNELLTIAQRQVLSEISVEVLEHTTLFNSLLDNIVKLPLRLRRFLLSLPTRISAYIKEEYNRFNHPAIKNDVDNVYKLLDAMDEYATLSNEANRKTFADYCMEKIAREIEEQKDNFSLNMISCIEEQRKAFVKNIASNQKYIEKHLSDQQTLHNLINQFSGRFSKIECQLLAAVELAKHCGIRPILGEQIGMGGFFTVHTTQWGTETNLAVKKLIHSSAETNQMVALEAHYHRIVTRLCSDDHIVPLLHVYENNIANNQSEFWLIMPRYPMSLRDYLIKNIRQMHFSRAVSFALSIATSLAKLHHLEIVHRDIKSSNIMLDDNEQCYIIDFGTAKSTFYNKTILGTVPLPPEIVAAYSQQHTGFVTYDGAAADIYSFGLLLYEMLPKSSYQQLDINALPNTKQLLLAQAQSKAYLQVYIDQIFACLDPIPTKRPRANYLVAIFQSIPPTIEIKLCMSCEERERTVRFLPCQHKVMCEQCWQQWRTLNNTNVECIVCKKIVTIHTQDNCDATFFVQPK</sequence>
<dbReference type="EMBL" id="CAJNXB010000683">
    <property type="protein sequence ID" value="CAF3086250.1"/>
    <property type="molecule type" value="Genomic_DNA"/>
</dbReference>
<evidence type="ECO:0008006" key="9">
    <source>
        <dbReference type="Google" id="ProtNLM"/>
    </source>
</evidence>
<dbReference type="Gene3D" id="3.30.40.10">
    <property type="entry name" value="Zinc/RING finger domain, C3HC4 (zinc finger)"/>
    <property type="match status" value="1"/>
</dbReference>
<evidence type="ECO:0000259" key="6">
    <source>
        <dbReference type="PROSITE" id="PS50089"/>
    </source>
</evidence>
<feature type="domain" description="RING-type" evidence="6">
    <location>
        <begin position="981"/>
        <end position="1023"/>
    </location>
</feature>
<dbReference type="SMART" id="SM00220">
    <property type="entry name" value="S_TKc"/>
    <property type="match status" value="1"/>
</dbReference>
<dbReference type="OrthoDB" id="4062651at2759"/>
<evidence type="ECO:0000256" key="4">
    <source>
        <dbReference type="SAM" id="Coils"/>
    </source>
</evidence>
<dbReference type="InterPro" id="IPR000719">
    <property type="entry name" value="Prot_kinase_dom"/>
</dbReference>
<dbReference type="Proteomes" id="UP000663825">
    <property type="component" value="Unassembled WGS sequence"/>
</dbReference>
<dbReference type="InterPro" id="IPR008271">
    <property type="entry name" value="Ser/Thr_kinase_AS"/>
</dbReference>
<name>A0A817MWF5_9BILA</name>
<keyword evidence="1 3" id="KW-0479">Metal-binding</keyword>
<dbReference type="Pfam" id="PF13920">
    <property type="entry name" value="zf-C3HC4_3"/>
    <property type="match status" value="1"/>
</dbReference>
<keyword evidence="1 3" id="KW-0863">Zinc-finger</keyword>
<dbReference type="InterPro" id="IPR011009">
    <property type="entry name" value="Kinase-like_dom_sf"/>
</dbReference>
<dbReference type="AlphaFoldDB" id="A0A817MWF5"/>
<evidence type="ECO:0000256" key="3">
    <source>
        <dbReference type="PROSITE-ProRule" id="PRU00175"/>
    </source>
</evidence>
<feature type="coiled-coil region" evidence="4">
    <location>
        <begin position="16"/>
        <end position="47"/>
    </location>
</feature>
<dbReference type="InterPro" id="IPR001841">
    <property type="entry name" value="Znf_RING"/>
</dbReference>
<feature type="domain" description="Protein kinase" evidence="5">
    <location>
        <begin position="710"/>
        <end position="976"/>
    </location>
</feature>
<evidence type="ECO:0000313" key="7">
    <source>
        <dbReference type="EMBL" id="CAF3086250.1"/>
    </source>
</evidence>